<gene>
    <name evidence="1" type="ORF">SM124_06740</name>
</gene>
<organism evidence="1 2">
    <name type="scientific">Robertmurraya mangrovi</name>
    <dbReference type="NCBI Taxonomy" id="3098077"/>
    <lineage>
        <taxon>Bacteria</taxon>
        <taxon>Bacillati</taxon>
        <taxon>Bacillota</taxon>
        <taxon>Bacilli</taxon>
        <taxon>Bacillales</taxon>
        <taxon>Bacillaceae</taxon>
        <taxon>Robertmurraya</taxon>
    </lineage>
</organism>
<protein>
    <submittedName>
        <fullName evidence="1">DinB family protein</fullName>
    </submittedName>
</protein>
<accession>A0ABU5IWD0</accession>
<dbReference type="Pfam" id="PF04978">
    <property type="entry name" value="MST"/>
    <property type="match status" value="1"/>
</dbReference>
<dbReference type="Proteomes" id="UP001290455">
    <property type="component" value="Unassembled WGS sequence"/>
</dbReference>
<reference evidence="1 2" key="1">
    <citation type="submission" date="2023-11" db="EMBL/GenBank/DDBJ databases">
        <title>Bacillus jintuensis, isolated from a mudflat on the Beibu Gulf coast.</title>
        <authorList>
            <person name="Li M."/>
        </authorList>
    </citation>
    <scope>NUCLEOTIDE SEQUENCE [LARGE SCALE GENOMIC DNA]</scope>
    <source>
        <strain evidence="1 2">31A1R</strain>
    </source>
</reference>
<proteinExistence type="predicted"/>
<keyword evidence="2" id="KW-1185">Reference proteome</keyword>
<name>A0ABU5IWD0_9BACI</name>
<comment type="caution">
    <text evidence="1">The sequence shown here is derived from an EMBL/GenBank/DDBJ whole genome shotgun (WGS) entry which is preliminary data.</text>
</comment>
<dbReference type="RefSeq" id="WP_322445939.1">
    <property type="nucleotide sequence ID" value="NZ_JAXOFX010000003.1"/>
</dbReference>
<evidence type="ECO:0000313" key="1">
    <source>
        <dbReference type="EMBL" id="MDZ5471441.1"/>
    </source>
</evidence>
<sequence>MMDFRIIPIEGYDEKIGELVSMLDYSRAVLLDDIKSLTQEDLDFLPEGYSNTIGGLLMHIASIDFVHQVISFENRDLNDQELLEWGAALELGEQARDKYKNQPLSYYIEKLCTTRAQALARLKTMKDSWLSVEKKWDNGVAHNHYWLWYHVMEDEINHRGQIRILKRLLENRV</sequence>
<dbReference type="Gene3D" id="1.20.120.450">
    <property type="entry name" value="dinb family like domain"/>
    <property type="match status" value="1"/>
</dbReference>
<dbReference type="SUPFAM" id="SSF109854">
    <property type="entry name" value="DinB/YfiT-like putative metalloenzymes"/>
    <property type="match status" value="1"/>
</dbReference>
<dbReference type="InterPro" id="IPR034660">
    <property type="entry name" value="DinB/YfiT-like"/>
</dbReference>
<dbReference type="InterPro" id="IPR007061">
    <property type="entry name" value="MST-like"/>
</dbReference>
<evidence type="ECO:0000313" key="2">
    <source>
        <dbReference type="Proteomes" id="UP001290455"/>
    </source>
</evidence>
<dbReference type="EMBL" id="JAXOFX010000003">
    <property type="protein sequence ID" value="MDZ5471441.1"/>
    <property type="molecule type" value="Genomic_DNA"/>
</dbReference>